<feature type="region of interest" description="Disordered" evidence="1">
    <location>
        <begin position="29"/>
        <end position="59"/>
    </location>
</feature>
<feature type="region of interest" description="Disordered" evidence="1">
    <location>
        <begin position="190"/>
        <end position="225"/>
    </location>
</feature>
<dbReference type="AlphaFoldDB" id="A0A8H7HD32"/>
<organism evidence="2 3">
    <name type="scientific">Rhizoctonia solani</name>
    <dbReference type="NCBI Taxonomy" id="456999"/>
    <lineage>
        <taxon>Eukaryota</taxon>
        <taxon>Fungi</taxon>
        <taxon>Dikarya</taxon>
        <taxon>Basidiomycota</taxon>
        <taxon>Agaricomycotina</taxon>
        <taxon>Agaricomycetes</taxon>
        <taxon>Cantharellales</taxon>
        <taxon>Ceratobasidiaceae</taxon>
        <taxon>Rhizoctonia</taxon>
    </lineage>
</organism>
<accession>A0A8H7HD32</accession>
<evidence type="ECO:0000313" key="3">
    <source>
        <dbReference type="Proteomes" id="UP000650582"/>
    </source>
</evidence>
<comment type="caution">
    <text evidence="2">The sequence shown here is derived from an EMBL/GenBank/DDBJ whole genome shotgun (WGS) entry which is preliminary data.</text>
</comment>
<evidence type="ECO:0000256" key="1">
    <source>
        <dbReference type="SAM" id="MobiDB-lite"/>
    </source>
</evidence>
<feature type="compositionally biased region" description="Basic residues" evidence="1">
    <location>
        <begin position="37"/>
        <end position="53"/>
    </location>
</feature>
<dbReference type="EMBL" id="JACYCC010000035">
    <property type="protein sequence ID" value="KAF8682803.1"/>
    <property type="molecule type" value="Genomic_DNA"/>
</dbReference>
<reference evidence="2" key="1">
    <citation type="submission" date="2020-09" db="EMBL/GenBank/DDBJ databases">
        <title>Comparative genome analyses of four rice-infecting Rhizoctonia solani isolates reveal extensive enrichment of homogalacturonan modification genes.</title>
        <authorList>
            <person name="Lee D.-Y."/>
            <person name="Jeon J."/>
            <person name="Kim K.-T."/>
            <person name="Cheong K."/>
            <person name="Song H."/>
            <person name="Choi G."/>
            <person name="Ko J."/>
            <person name="Opiyo S.O."/>
            <person name="Zuo S."/>
            <person name="Madhav S."/>
            <person name="Lee Y.-H."/>
            <person name="Wang G.-L."/>
        </authorList>
    </citation>
    <scope>NUCLEOTIDE SEQUENCE</scope>
    <source>
        <strain evidence="2">AG1-IA YN-7</strain>
    </source>
</reference>
<evidence type="ECO:0000313" key="2">
    <source>
        <dbReference type="EMBL" id="KAF8682803.1"/>
    </source>
</evidence>
<name>A0A8H7HD32_9AGAM</name>
<sequence length="302" mass="34116">MTPHLSAKLLKPASPRLFDTAVEDSDDDMVYSPYYRTPHHHRSSTSSKPRRRSQQLSAEVRADIVARVLDPAYSGRARDNYSSRVFIDPNGDEHDPDYQLFPTIYPAPSRHRHTASSGFFRRVPSQDDLSTPEEDDDAASIIAWTRERAASPFTSSGSSACTPSPPPNPLSLFGDDEWDEKEWTREVVVPQPQKRRKSKADTRVYVPTTPPIHPIPSFDEPECESPARHSSVQLVRQDTMDTTDETYVDPHNNKRSLFAHALLSSPSCGYVLRRQWATFALHTRLSAHRIARKARRVVSVGT</sequence>
<proteinExistence type="predicted"/>
<protein>
    <submittedName>
        <fullName evidence="2">Uncharacterized protein</fullName>
    </submittedName>
</protein>
<gene>
    <name evidence="2" type="ORF">RHS04_02051</name>
</gene>
<dbReference type="Proteomes" id="UP000650582">
    <property type="component" value="Unassembled WGS sequence"/>
</dbReference>